<accession>A0A0Q3R9J3</accession>
<dbReference type="Proteomes" id="UP000004995">
    <property type="component" value="Unassembled WGS sequence"/>
</dbReference>
<dbReference type="AlphaFoldDB" id="A0A0Q3R9J3"/>
<keyword evidence="2" id="KW-1185">Reference proteome</keyword>
<name>A0A0Q3R9J3_SETIT</name>
<proteinExistence type="predicted"/>
<reference evidence="1" key="2">
    <citation type="submission" date="2018-08" db="UniProtKB">
        <authorList>
            <consortium name="EnsemblPlants"/>
        </authorList>
    </citation>
    <scope>IDENTIFICATION</scope>
    <source>
        <strain evidence="1">Yugu1</strain>
    </source>
</reference>
<dbReference type="InParanoid" id="A0A0Q3R9J3"/>
<organism evidence="1 2">
    <name type="scientific">Setaria italica</name>
    <name type="common">Foxtail millet</name>
    <name type="synonym">Panicum italicum</name>
    <dbReference type="NCBI Taxonomy" id="4555"/>
    <lineage>
        <taxon>Eukaryota</taxon>
        <taxon>Viridiplantae</taxon>
        <taxon>Streptophyta</taxon>
        <taxon>Embryophyta</taxon>
        <taxon>Tracheophyta</taxon>
        <taxon>Spermatophyta</taxon>
        <taxon>Magnoliopsida</taxon>
        <taxon>Liliopsida</taxon>
        <taxon>Poales</taxon>
        <taxon>Poaceae</taxon>
        <taxon>PACMAD clade</taxon>
        <taxon>Panicoideae</taxon>
        <taxon>Panicodae</taxon>
        <taxon>Paniceae</taxon>
        <taxon>Cenchrinae</taxon>
        <taxon>Setaria</taxon>
    </lineage>
</organism>
<sequence length="44" mass="4685">MARQSTHEDEKAAAALHEDALTDVLRRLPPRTLGGAKDLCQAGA</sequence>
<protein>
    <submittedName>
        <fullName evidence="1">Uncharacterized protein</fullName>
    </submittedName>
</protein>
<evidence type="ECO:0000313" key="2">
    <source>
        <dbReference type="Proteomes" id="UP000004995"/>
    </source>
</evidence>
<evidence type="ECO:0000313" key="1">
    <source>
        <dbReference type="EnsemblPlants" id="KQK96260"/>
    </source>
</evidence>
<reference evidence="2" key="1">
    <citation type="journal article" date="2012" name="Nat. Biotechnol.">
        <title>Reference genome sequence of the model plant Setaria.</title>
        <authorList>
            <person name="Bennetzen J.L."/>
            <person name="Schmutz J."/>
            <person name="Wang H."/>
            <person name="Percifield R."/>
            <person name="Hawkins J."/>
            <person name="Pontaroli A.C."/>
            <person name="Estep M."/>
            <person name="Feng L."/>
            <person name="Vaughn J.N."/>
            <person name="Grimwood J."/>
            <person name="Jenkins J."/>
            <person name="Barry K."/>
            <person name="Lindquist E."/>
            <person name="Hellsten U."/>
            <person name="Deshpande S."/>
            <person name="Wang X."/>
            <person name="Wu X."/>
            <person name="Mitros T."/>
            <person name="Triplett J."/>
            <person name="Yang X."/>
            <person name="Ye C.Y."/>
            <person name="Mauro-Herrera M."/>
            <person name="Wang L."/>
            <person name="Li P."/>
            <person name="Sharma M."/>
            <person name="Sharma R."/>
            <person name="Ronald P.C."/>
            <person name="Panaud O."/>
            <person name="Kellogg E.A."/>
            <person name="Brutnell T.P."/>
            <person name="Doust A.N."/>
            <person name="Tuskan G.A."/>
            <person name="Rokhsar D."/>
            <person name="Devos K.M."/>
        </authorList>
    </citation>
    <scope>NUCLEOTIDE SEQUENCE [LARGE SCALE GENOMIC DNA]</scope>
    <source>
        <strain evidence="2">cv. Yugu1</strain>
    </source>
</reference>
<dbReference type="Gramene" id="KQK96260">
    <property type="protein sequence ID" value="KQK96260"/>
    <property type="gene ID" value="SETIT_0121471mg"/>
</dbReference>
<dbReference type="EnsemblPlants" id="KQK96260">
    <property type="protein sequence ID" value="KQK96260"/>
    <property type="gene ID" value="SETIT_0121471mg"/>
</dbReference>
<dbReference type="EMBL" id="AGNK02004068">
    <property type="status" value="NOT_ANNOTATED_CDS"/>
    <property type="molecule type" value="Genomic_DNA"/>
</dbReference>